<feature type="region of interest" description="Disordered" evidence="1">
    <location>
        <begin position="1"/>
        <end position="41"/>
    </location>
</feature>
<dbReference type="EMBL" id="PNBA02000005">
    <property type="protein sequence ID" value="KAG6424274.1"/>
    <property type="molecule type" value="Genomic_DNA"/>
</dbReference>
<feature type="compositionally biased region" description="Basic and acidic residues" evidence="1">
    <location>
        <begin position="25"/>
        <end position="35"/>
    </location>
</feature>
<organism evidence="2">
    <name type="scientific">Salvia splendens</name>
    <name type="common">Scarlet sage</name>
    <dbReference type="NCBI Taxonomy" id="180675"/>
    <lineage>
        <taxon>Eukaryota</taxon>
        <taxon>Viridiplantae</taxon>
        <taxon>Streptophyta</taxon>
        <taxon>Embryophyta</taxon>
        <taxon>Tracheophyta</taxon>
        <taxon>Spermatophyta</taxon>
        <taxon>Magnoliopsida</taxon>
        <taxon>eudicotyledons</taxon>
        <taxon>Gunneridae</taxon>
        <taxon>Pentapetalae</taxon>
        <taxon>asterids</taxon>
        <taxon>lamiids</taxon>
        <taxon>Lamiales</taxon>
        <taxon>Lamiaceae</taxon>
        <taxon>Nepetoideae</taxon>
        <taxon>Mentheae</taxon>
        <taxon>Salviinae</taxon>
        <taxon>Salvia</taxon>
        <taxon>Salvia subgen. Calosphace</taxon>
        <taxon>core Calosphace</taxon>
    </lineage>
</organism>
<proteinExistence type="predicted"/>
<protein>
    <submittedName>
        <fullName evidence="2">Uncharacterized protein</fullName>
    </submittedName>
</protein>
<accession>A0A8X9A2A4</accession>
<dbReference type="Proteomes" id="UP000298416">
    <property type="component" value="Unassembled WGS sequence"/>
</dbReference>
<reference evidence="2" key="2">
    <citation type="submission" date="2020-08" db="EMBL/GenBank/DDBJ databases">
        <title>Plant Genome Project.</title>
        <authorList>
            <person name="Zhang R.-G."/>
        </authorList>
    </citation>
    <scope>NUCLEOTIDE SEQUENCE</scope>
    <source>
        <strain evidence="2">Huo1</strain>
        <tissue evidence="2">Leaf</tissue>
    </source>
</reference>
<gene>
    <name evidence="2" type="ORF">SASPL_114689</name>
</gene>
<evidence type="ECO:0000313" key="3">
    <source>
        <dbReference type="Proteomes" id="UP000298416"/>
    </source>
</evidence>
<name>A0A8X9A2A4_SALSN</name>
<dbReference type="AlphaFoldDB" id="A0A8X9A2A4"/>
<evidence type="ECO:0000313" key="2">
    <source>
        <dbReference type="EMBL" id="KAG6424274.1"/>
    </source>
</evidence>
<reference evidence="2" key="1">
    <citation type="submission" date="2018-01" db="EMBL/GenBank/DDBJ databases">
        <authorList>
            <person name="Mao J.F."/>
        </authorList>
    </citation>
    <scope>NUCLEOTIDE SEQUENCE</scope>
    <source>
        <strain evidence="2">Huo1</strain>
        <tissue evidence="2">Leaf</tissue>
    </source>
</reference>
<sequence length="139" mass="15135">MAGVFPHAESSSGLQLGPAGQRNSGDGDGRQHHVDPVTLGFAQLNARFDKMDRRVDHLERRPTPQTGGHEADWDEADHAWEDYRGNGRSGREERRLQAEGTALVSAGATQGIEQVAVGIVGTYHRDMTIGMMRGTRSAE</sequence>
<comment type="caution">
    <text evidence="2">The sequence shown here is derived from an EMBL/GenBank/DDBJ whole genome shotgun (WGS) entry which is preliminary data.</text>
</comment>
<keyword evidence="3" id="KW-1185">Reference proteome</keyword>
<evidence type="ECO:0000256" key="1">
    <source>
        <dbReference type="SAM" id="MobiDB-lite"/>
    </source>
</evidence>